<keyword evidence="3" id="KW-0325">Glycoprotein</keyword>
<reference evidence="7" key="2">
    <citation type="submission" date="2021-01" db="UniProtKB">
        <authorList>
            <consortium name="EnsemblMetazoa"/>
        </authorList>
    </citation>
    <scope>IDENTIFICATION</scope>
</reference>
<keyword evidence="8" id="KW-1185">Reference proteome</keyword>
<protein>
    <submittedName>
        <fullName evidence="7">Uncharacterized protein</fullName>
    </submittedName>
</protein>
<dbReference type="PANTHER" id="PTHR33722">
    <property type="entry name" value="CATION CHANNEL SPERM-ASSOCIATED PROTEIN SUBUNIT DELTA-RELATED"/>
    <property type="match status" value="1"/>
</dbReference>
<dbReference type="InterPro" id="IPR028751">
    <property type="entry name" value="CATSPERD/E"/>
</dbReference>
<evidence type="ECO:0000256" key="3">
    <source>
        <dbReference type="ARBA" id="ARBA00023180"/>
    </source>
</evidence>
<dbReference type="InterPro" id="IPR053817">
    <property type="entry name" value="CATSPERE_NTD2"/>
</dbReference>
<evidence type="ECO:0000313" key="8">
    <source>
        <dbReference type="Proteomes" id="UP000007110"/>
    </source>
</evidence>
<dbReference type="GO" id="GO:0036128">
    <property type="term" value="C:CatSper complex"/>
    <property type="evidence" value="ECO:0007669"/>
    <property type="project" value="InterPro"/>
</dbReference>
<feature type="signal peptide" evidence="4">
    <location>
        <begin position="1"/>
        <end position="16"/>
    </location>
</feature>
<dbReference type="Pfam" id="PF22841">
    <property type="entry name" value="CATSPERE_NTD1"/>
    <property type="match status" value="1"/>
</dbReference>
<dbReference type="RefSeq" id="XP_030855090.1">
    <property type="nucleotide sequence ID" value="XM_030999230.1"/>
</dbReference>
<keyword evidence="2 4" id="KW-0732">Signal</keyword>
<evidence type="ECO:0000256" key="2">
    <source>
        <dbReference type="ARBA" id="ARBA00022729"/>
    </source>
</evidence>
<organism evidence="7 8">
    <name type="scientific">Strongylocentrotus purpuratus</name>
    <name type="common">Purple sea urchin</name>
    <dbReference type="NCBI Taxonomy" id="7668"/>
    <lineage>
        <taxon>Eukaryota</taxon>
        <taxon>Metazoa</taxon>
        <taxon>Echinodermata</taxon>
        <taxon>Eleutherozoa</taxon>
        <taxon>Echinozoa</taxon>
        <taxon>Echinoidea</taxon>
        <taxon>Euechinoidea</taxon>
        <taxon>Echinacea</taxon>
        <taxon>Camarodonta</taxon>
        <taxon>Echinidea</taxon>
        <taxon>Strongylocentrotidae</taxon>
        <taxon>Strongylocentrotus</taxon>
    </lineage>
</organism>
<evidence type="ECO:0000256" key="1">
    <source>
        <dbReference type="ARBA" id="ARBA00010246"/>
    </source>
</evidence>
<evidence type="ECO:0000313" key="7">
    <source>
        <dbReference type="EnsemblMetazoa" id="XP_030855090"/>
    </source>
</evidence>
<name>A0A7M7PTJ1_STRPU</name>
<dbReference type="Proteomes" id="UP000007110">
    <property type="component" value="Unassembled WGS sequence"/>
</dbReference>
<proteinExistence type="inferred from homology"/>
<comment type="similarity">
    <text evidence="1">Belongs to the CATSPERD family.</text>
</comment>
<dbReference type="Pfam" id="PF22843">
    <property type="entry name" value="CATSPERE_NTD2"/>
    <property type="match status" value="1"/>
</dbReference>
<dbReference type="InterPro" id="IPR053818">
    <property type="entry name" value="CATSPERE_NTD1"/>
</dbReference>
<dbReference type="OrthoDB" id="5968869at2759"/>
<accession>A0A7M7PTJ1</accession>
<evidence type="ECO:0000259" key="6">
    <source>
        <dbReference type="Pfam" id="PF22843"/>
    </source>
</evidence>
<feature type="chain" id="PRO_5029566496" evidence="4">
    <location>
        <begin position="17"/>
        <end position="421"/>
    </location>
</feature>
<sequence length="421" mass="47511">MMSKTVVLHLMLIVFGAFLCMDFGGQSKLANGTQWSANQDTLPEEATLFSTRLPLKVRYLGDQDTFMRWEAPAHCSAANSSDVETEISCSTAGLHRVRLQYVHDGQIINDSRVMIMKNTPLCYRWYVLVETGVENTDDIVVKVWIWDPLLSSLEEMKQTAIKPSKFSERLTKIFAGKGQVPGLLEVIPDPRFQLDCSNMTFLPSHSMWEFYVRVSRCKAHRVQVSGKPSVASHGCFIRDTKAVISSMCIDEILQSEGSLTLKGQLGVSIVIKDPCNQDTAFLIMSGQCVFTTDGFKSTDHIMVSPELLMGASVNVRDIAITSDSIIYQLEEGYLLIQDRSSGTFMRLTEFQVNAIEGRPACHHSQMRKIENAMFLGWDNEYIYIWYEAELLQSIQVSKEEVSSLQYPFWLSEDIMEASHSS</sequence>
<evidence type="ECO:0000259" key="5">
    <source>
        <dbReference type="Pfam" id="PF22841"/>
    </source>
</evidence>
<dbReference type="AlphaFoldDB" id="A0A7M7PTJ1"/>
<dbReference type="KEGG" id="spu:100888356"/>
<dbReference type="PANTHER" id="PTHR33722:SF4">
    <property type="entry name" value="CATION CHANNEL SPERM-ASSOCIATED PROTEIN SUBUNIT EPSILON-LIKE"/>
    <property type="match status" value="1"/>
</dbReference>
<dbReference type="GeneID" id="100888356"/>
<feature type="domain" description="CATSPERE second N-terminal" evidence="6">
    <location>
        <begin position="122"/>
        <end position="187"/>
    </location>
</feature>
<feature type="domain" description="CATSPERE first N-terminal" evidence="5">
    <location>
        <begin position="46"/>
        <end position="99"/>
    </location>
</feature>
<dbReference type="InParanoid" id="A0A7M7PTJ1"/>
<dbReference type="EnsemblMetazoa" id="XM_030999230">
    <property type="protein sequence ID" value="XP_030855090"/>
    <property type="gene ID" value="LOC100888356"/>
</dbReference>
<evidence type="ECO:0000256" key="4">
    <source>
        <dbReference type="SAM" id="SignalP"/>
    </source>
</evidence>
<reference evidence="8" key="1">
    <citation type="submission" date="2015-02" db="EMBL/GenBank/DDBJ databases">
        <title>Genome sequencing for Strongylocentrotus purpuratus.</title>
        <authorList>
            <person name="Murali S."/>
            <person name="Liu Y."/>
            <person name="Vee V."/>
            <person name="English A."/>
            <person name="Wang M."/>
            <person name="Skinner E."/>
            <person name="Han Y."/>
            <person name="Muzny D.M."/>
            <person name="Worley K.C."/>
            <person name="Gibbs R.A."/>
        </authorList>
    </citation>
    <scope>NUCLEOTIDE SEQUENCE</scope>
</reference>